<dbReference type="OrthoDB" id="9800604at2"/>
<dbReference type="KEGG" id="ark:D6B99_06100"/>
<dbReference type="AlphaFoldDB" id="A0A386HNI6"/>
<gene>
    <name evidence="4" type="ORF">D6B99_06100</name>
</gene>
<dbReference type="GO" id="GO:0016747">
    <property type="term" value="F:acyltransferase activity, transferring groups other than amino-acyl groups"/>
    <property type="evidence" value="ECO:0007669"/>
    <property type="project" value="InterPro"/>
</dbReference>
<dbReference type="PANTHER" id="PTHR43420">
    <property type="entry name" value="ACETYLTRANSFERASE"/>
    <property type="match status" value="1"/>
</dbReference>
<dbReference type="Gene3D" id="3.40.630.30">
    <property type="match status" value="1"/>
</dbReference>
<dbReference type="InterPro" id="IPR016181">
    <property type="entry name" value="Acyl_CoA_acyltransferase"/>
</dbReference>
<dbReference type="CDD" id="cd04301">
    <property type="entry name" value="NAT_SF"/>
    <property type="match status" value="1"/>
</dbReference>
<keyword evidence="5" id="KW-1185">Reference proteome</keyword>
<keyword evidence="1 4" id="KW-0808">Transferase</keyword>
<evidence type="ECO:0000259" key="3">
    <source>
        <dbReference type="PROSITE" id="PS51186"/>
    </source>
</evidence>
<evidence type="ECO:0000256" key="1">
    <source>
        <dbReference type="ARBA" id="ARBA00022679"/>
    </source>
</evidence>
<protein>
    <submittedName>
        <fullName evidence="4">N-acetyltransferase</fullName>
    </submittedName>
</protein>
<dbReference type="PROSITE" id="PS51186">
    <property type="entry name" value="GNAT"/>
    <property type="match status" value="1"/>
</dbReference>
<organism evidence="4 5">
    <name type="scientific">Arachidicoccus soli</name>
    <dbReference type="NCBI Taxonomy" id="2341117"/>
    <lineage>
        <taxon>Bacteria</taxon>
        <taxon>Pseudomonadati</taxon>
        <taxon>Bacteroidota</taxon>
        <taxon>Chitinophagia</taxon>
        <taxon>Chitinophagales</taxon>
        <taxon>Chitinophagaceae</taxon>
        <taxon>Arachidicoccus</taxon>
    </lineage>
</organism>
<reference evidence="4 5" key="1">
    <citation type="submission" date="2018-09" db="EMBL/GenBank/DDBJ databases">
        <title>Arachidicoccus sp. nov., a bacterium isolated from soil.</title>
        <authorList>
            <person name="Weon H.-Y."/>
            <person name="Kwon S.-W."/>
            <person name="Lee S.A."/>
        </authorList>
    </citation>
    <scope>NUCLEOTIDE SEQUENCE [LARGE SCALE GENOMIC DNA]</scope>
    <source>
        <strain evidence="4 5">KIS59-12</strain>
    </source>
</reference>
<dbReference type="InterPro" id="IPR050680">
    <property type="entry name" value="YpeA/RimI_acetyltransf"/>
</dbReference>
<evidence type="ECO:0000313" key="4">
    <source>
        <dbReference type="EMBL" id="AYD47222.1"/>
    </source>
</evidence>
<dbReference type="SUPFAM" id="SSF55729">
    <property type="entry name" value="Acyl-CoA N-acyltransferases (Nat)"/>
    <property type="match status" value="1"/>
</dbReference>
<accession>A0A386HNI6</accession>
<dbReference type="RefSeq" id="WP_119986101.1">
    <property type="nucleotide sequence ID" value="NZ_CP032489.1"/>
</dbReference>
<dbReference type="InterPro" id="IPR000182">
    <property type="entry name" value="GNAT_dom"/>
</dbReference>
<feature type="domain" description="N-acetyltransferase" evidence="3">
    <location>
        <begin position="1"/>
        <end position="160"/>
    </location>
</feature>
<dbReference type="PANTHER" id="PTHR43420:SF47">
    <property type="entry name" value="N-ACETYLTRANSFERASE DOMAIN-CONTAINING PROTEIN"/>
    <property type="match status" value="1"/>
</dbReference>
<dbReference type="Pfam" id="PF13673">
    <property type="entry name" value="Acetyltransf_10"/>
    <property type="match status" value="1"/>
</dbReference>
<sequence>MIKEATTLDIPFIQHIVKVTWPITYGKILSNVQINYMLEKIYANDSLTEQMNNGHHFYLLMEDSGAIGFIDVEKISKRKTKLHKIYLLPDHQGKNYGKVLMGLAIEKAKENNSDSLQLNVNRYNLALSFYLKQGFKIVEEVDIPIGNGYFMNDYIMEKAL</sequence>
<proteinExistence type="predicted"/>
<dbReference type="EMBL" id="CP032489">
    <property type="protein sequence ID" value="AYD47222.1"/>
    <property type="molecule type" value="Genomic_DNA"/>
</dbReference>
<name>A0A386HNI6_9BACT</name>
<keyword evidence="2" id="KW-0012">Acyltransferase</keyword>
<dbReference type="Proteomes" id="UP000266118">
    <property type="component" value="Chromosome"/>
</dbReference>
<evidence type="ECO:0000256" key="2">
    <source>
        <dbReference type="ARBA" id="ARBA00023315"/>
    </source>
</evidence>
<evidence type="ECO:0000313" key="5">
    <source>
        <dbReference type="Proteomes" id="UP000266118"/>
    </source>
</evidence>